<evidence type="ECO:0000313" key="4">
    <source>
        <dbReference type="EMBL" id="CAK0812268.1"/>
    </source>
</evidence>
<dbReference type="InterPro" id="IPR035979">
    <property type="entry name" value="RBD_domain_sf"/>
</dbReference>
<dbReference type="Pfam" id="PF00076">
    <property type="entry name" value="RRM_1"/>
    <property type="match status" value="1"/>
</dbReference>
<name>A0ABN9R246_9DINO</name>
<dbReference type="CDD" id="cd00590">
    <property type="entry name" value="RRM_SF"/>
    <property type="match status" value="1"/>
</dbReference>
<evidence type="ECO:0000259" key="3">
    <source>
        <dbReference type="PROSITE" id="PS50102"/>
    </source>
</evidence>
<dbReference type="PROSITE" id="PS50102">
    <property type="entry name" value="RRM"/>
    <property type="match status" value="1"/>
</dbReference>
<keyword evidence="5" id="KW-1185">Reference proteome</keyword>
<dbReference type="EMBL" id="CAUYUJ010005102">
    <property type="protein sequence ID" value="CAK0812268.1"/>
    <property type="molecule type" value="Genomic_DNA"/>
</dbReference>
<feature type="domain" description="RRM" evidence="3">
    <location>
        <begin position="47"/>
        <end position="121"/>
    </location>
</feature>
<dbReference type="PANTHER" id="PTHR48025:SF1">
    <property type="entry name" value="RRM DOMAIN-CONTAINING PROTEIN"/>
    <property type="match status" value="1"/>
</dbReference>
<dbReference type="Proteomes" id="UP001189429">
    <property type="component" value="Unassembled WGS sequence"/>
</dbReference>
<organism evidence="4 5">
    <name type="scientific">Prorocentrum cordatum</name>
    <dbReference type="NCBI Taxonomy" id="2364126"/>
    <lineage>
        <taxon>Eukaryota</taxon>
        <taxon>Sar</taxon>
        <taxon>Alveolata</taxon>
        <taxon>Dinophyceae</taxon>
        <taxon>Prorocentrales</taxon>
        <taxon>Prorocentraceae</taxon>
        <taxon>Prorocentrum</taxon>
    </lineage>
</organism>
<keyword evidence="1 2" id="KW-0694">RNA-binding</keyword>
<reference evidence="4" key="1">
    <citation type="submission" date="2023-10" db="EMBL/GenBank/DDBJ databases">
        <authorList>
            <person name="Chen Y."/>
            <person name="Shah S."/>
            <person name="Dougan E. K."/>
            <person name="Thang M."/>
            <person name="Chan C."/>
        </authorList>
    </citation>
    <scope>NUCLEOTIDE SEQUENCE [LARGE SCALE GENOMIC DNA]</scope>
</reference>
<dbReference type="InterPro" id="IPR050502">
    <property type="entry name" value="Euk_RNA-bind_prot"/>
</dbReference>
<accession>A0ABN9R246</accession>
<evidence type="ECO:0000256" key="2">
    <source>
        <dbReference type="PROSITE-ProRule" id="PRU00176"/>
    </source>
</evidence>
<evidence type="ECO:0000313" key="5">
    <source>
        <dbReference type="Proteomes" id="UP001189429"/>
    </source>
</evidence>
<dbReference type="InterPro" id="IPR000504">
    <property type="entry name" value="RRM_dom"/>
</dbReference>
<dbReference type="Gene3D" id="3.30.70.330">
    <property type="match status" value="1"/>
</dbReference>
<proteinExistence type="predicted"/>
<sequence>MSYGYGYGYAGWFPPGYGYGGYCGKGFGKGHKGKDRGKEMLRGDPELKVWVGGIPESLKWKELQTHMEQAGKTKWVEVFAGKGKGTAAVVYATAEEAAKAVATLNGSTVGGGVIEVDKWVKLPKPEESAAPDAATAKASS</sequence>
<gene>
    <name evidence="4" type="ORF">PCOR1329_LOCUS16592</name>
</gene>
<comment type="caution">
    <text evidence="4">The sequence shown here is derived from an EMBL/GenBank/DDBJ whole genome shotgun (WGS) entry which is preliminary data.</text>
</comment>
<dbReference type="SMART" id="SM00360">
    <property type="entry name" value="RRM"/>
    <property type="match status" value="1"/>
</dbReference>
<dbReference type="SUPFAM" id="SSF54928">
    <property type="entry name" value="RNA-binding domain, RBD"/>
    <property type="match status" value="1"/>
</dbReference>
<protein>
    <recommendedName>
        <fullName evidence="3">RRM domain-containing protein</fullName>
    </recommendedName>
</protein>
<dbReference type="PANTHER" id="PTHR48025">
    <property type="entry name" value="OS02G0815200 PROTEIN"/>
    <property type="match status" value="1"/>
</dbReference>
<dbReference type="InterPro" id="IPR012677">
    <property type="entry name" value="Nucleotide-bd_a/b_plait_sf"/>
</dbReference>
<evidence type="ECO:0000256" key="1">
    <source>
        <dbReference type="ARBA" id="ARBA00022884"/>
    </source>
</evidence>